<dbReference type="OrthoDB" id="3511799at2"/>
<keyword evidence="2" id="KW-1185">Reference proteome</keyword>
<reference evidence="1 2" key="1">
    <citation type="submission" date="2018-09" db="EMBL/GenBank/DDBJ databases">
        <title>Nocardia yunnanensis sp. nov., an actinomycete isolated from a soil sample.</title>
        <authorList>
            <person name="Zhang J."/>
        </authorList>
    </citation>
    <scope>NUCLEOTIDE SEQUENCE [LARGE SCALE GENOMIC DNA]</scope>
    <source>
        <strain evidence="1 2">CFHS0054</strain>
    </source>
</reference>
<dbReference type="RefSeq" id="WP_120736832.1">
    <property type="nucleotide sequence ID" value="NZ_CP032568.1"/>
</dbReference>
<sequence>MAPSREELIAHLVATRMAGEVATPRENNLAHYWRLSQQDPGYLLGLDIGPEWDAAAIFDLMVRKVGIRPRRDNLRGVDTIDPERTAAALDRYAARFDKALRQRQRVLFATGHPQRLTRMYQRLARALSEAGGTIVTTGAGATWDDQTHYGIQHLTIEYVQGVANLVAPRGAIHTHSAIPIQLALDALHRAGEPSPDLVVADHGWCGGAAQAGIDAIGLADCNDPALFVGEEIGTVAVAVPLDDGLAPDHYDLLADYILRDA</sequence>
<organism evidence="1 2">
    <name type="scientific">Nocardia yunnanensis</name>
    <dbReference type="NCBI Taxonomy" id="2382165"/>
    <lineage>
        <taxon>Bacteria</taxon>
        <taxon>Bacillati</taxon>
        <taxon>Actinomycetota</taxon>
        <taxon>Actinomycetes</taxon>
        <taxon>Mycobacteriales</taxon>
        <taxon>Nocardiaceae</taxon>
        <taxon>Nocardia</taxon>
    </lineage>
</organism>
<dbReference type="Proteomes" id="UP000267164">
    <property type="component" value="Chromosome"/>
</dbReference>
<dbReference type="InterPro" id="IPR031423">
    <property type="entry name" value="Phosphatase_SCO2771"/>
</dbReference>
<protein>
    <submittedName>
        <fullName evidence="1">Phosphatase</fullName>
    </submittedName>
</protein>
<evidence type="ECO:0000313" key="2">
    <source>
        <dbReference type="Proteomes" id="UP000267164"/>
    </source>
</evidence>
<accession>A0A386ZAK4</accession>
<dbReference type="Pfam" id="PF15698">
    <property type="entry name" value="Phosphatase"/>
    <property type="match status" value="1"/>
</dbReference>
<name>A0A386ZAK4_9NOCA</name>
<dbReference type="EMBL" id="CP032568">
    <property type="protein sequence ID" value="AYF74872.1"/>
    <property type="molecule type" value="Genomic_DNA"/>
</dbReference>
<gene>
    <name evidence="1" type="ORF">D7D52_14485</name>
</gene>
<dbReference type="KEGG" id="nyu:D7D52_14485"/>
<dbReference type="AlphaFoldDB" id="A0A386ZAK4"/>
<evidence type="ECO:0000313" key="1">
    <source>
        <dbReference type="EMBL" id="AYF74872.1"/>
    </source>
</evidence>
<proteinExistence type="predicted"/>